<feature type="compositionally biased region" description="Basic and acidic residues" evidence="1">
    <location>
        <begin position="1"/>
        <end position="11"/>
    </location>
</feature>
<gene>
    <name evidence="2" type="ORF">JVT61DRAFT_7026</name>
</gene>
<organism evidence="2 3">
    <name type="scientific">Boletus reticuloceps</name>
    <dbReference type="NCBI Taxonomy" id="495285"/>
    <lineage>
        <taxon>Eukaryota</taxon>
        <taxon>Fungi</taxon>
        <taxon>Dikarya</taxon>
        <taxon>Basidiomycota</taxon>
        <taxon>Agaricomycotina</taxon>
        <taxon>Agaricomycetes</taxon>
        <taxon>Agaricomycetidae</taxon>
        <taxon>Boletales</taxon>
        <taxon>Boletineae</taxon>
        <taxon>Boletaceae</taxon>
        <taxon>Boletoideae</taxon>
        <taxon>Boletus</taxon>
    </lineage>
</organism>
<evidence type="ECO:0000256" key="1">
    <source>
        <dbReference type="SAM" id="MobiDB-lite"/>
    </source>
</evidence>
<name>A0A8I2YIM5_9AGAM</name>
<proteinExistence type="predicted"/>
<comment type="caution">
    <text evidence="2">The sequence shown here is derived from an EMBL/GenBank/DDBJ whole genome shotgun (WGS) entry which is preliminary data.</text>
</comment>
<evidence type="ECO:0000313" key="2">
    <source>
        <dbReference type="EMBL" id="KAG6372979.1"/>
    </source>
</evidence>
<reference evidence="2" key="1">
    <citation type="submission" date="2021-03" db="EMBL/GenBank/DDBJ databases">
        <title>Evolutionary innovations through gain and loss of genes in the ectomycorrhizal Boletales.</title>
        <authorList>
            <person name="Wu G."/>
            <person name="Miyauchi S."/>
            <person name="Morin E."/>
            <person name="Yang Z.-L."/>
            <person name="Xu J."/>
            <person name="Martin F.M."/>
        </authorList>
    </citation>
    <scope>NUCLEOTIDE SEQUENCE</scope>
    <source>
        <strain evidence="2">BR01</strain>
    </source>
</reference>
<keyword evidence="3" id="KW-1185">Reference proteome</keyword>
<accession>A0A8I2YIM5</accession>
<feature type="region of interest" description="Disordered" evidence="1">
    <location>
        <begin position="1"/>
        <end position="25"/>
    </location>
</feature>
<sequence>MSPVESDHLGHYDLSTSQKDDPTALAPMRKETIRAAFSADPNHGLDAGFEITVERDPQRIFDDAEFKAYVPLEQVTKGMNIEESMSLGKNESVTRCPKLRTWFTIAVSFG</sequence>
<protein>
    <submittedName>
        <fullName evidence="2">Uncharacterized protein</fullName>
    </submittedName>
</protein>
<dbReference type="EMBL" id="JAGFBS010000024">
    <property type="protein sequence ID" value="KAG6372979.1"/>
    <property type="molecule type" value="Genomic_DNA"/>
</dbReference>
<evidence type="ECO:0000313" key="3">
    <source>
        <dbReference type="Proteomes" id="UP000683000"/>
    </source>
</evidence>
<dbReference type="Proteomes" id="UP000683000">
    <property type="component" value="Unassembled WGS sequence"/>
</dbReference>
<dbReference type="AlphaFoldDB" id="A0A8I2YIM5"/>